<evidence type="ECO:0000256" key="5">
    <source>
        <dbReference type="ARBA" id="ARBA00022801"/>
    </source>
</evidence>
<keyword evidence="4 11" id="KW-0732">Signal</keyword>
<keyword evidence="9" id="KW-0624">Polysaccharide degradation</keyword>
<keyword evidence="14" id="KW-1185">Reference proteome</keyword>
<organism evidence="13 14">
    <name type="scientific">Hypholoma sublateritium (strain FD-334 SS-4)</name>
    <dbReference type="NCBI Taxonomy" id="945553"/>
    <lineage>
        <taxon>Eukaryota</taxon>
        <taxon>Fungi</taxon>
        <taxon>Dikarya</taxon>
        <taxon>Basidiomycota</taxon>
        <taxon>Agaricomycotina</taxon>
        <taxon>Agaricomycetes</taxon>
        <taxon>Agaricomycetidae</taxon>
        <taxon>Agaricales</taxon>
        <taxon>Agaricineae</taxon>
        <taxon>Strophariaceae</taxon>
        <taxon>Hypholoma</taxon>
    </lineage>
</organism>
<keyword evidence="7" id="KW-0119">Carbohydrate metabolism</keyword>
<dbReference type="Pfam" id="PF00150">
    <property type="entry name" value="Cellulase"/>
    <property type="match status" value="1"/>
</dbReference>
<feature type="signal peptide" evidence="11">
    <location>
        <begin position="1"/>
        <end position="18"/>
    </location>
</feature>
<dbReference type="FunFam" id="3.20.20.80:FF:000124">
    <property type="entry name" value="Exported cellulase"/>
    <property type="match status" value="1"/>
</dbReference>
<evidence type="ECO:0000256" key="8">
    <source>
        <dbReference type="ARBA" id="ARBA00023295"/>
    </source>
</evidence>
<comment type="catalytic activity">
    <reaction evidence="1">
        <text>Endohydrolysis of (1-&gt;4)-beta-D-glucosidic linkages in cellulose, lichenin and cereal beta-D-glucans.</text>
        <dbReference type="EC" id="3.2.1.4"/>
    </reaction>
</comment>
<dbReference type="InterPro" id="IPR018087">
    <property type="entry name" value="Glyco_hydro_5_CS"/>
</dbReference>
<keyword evidence="8 10" id="KW-0326">Glycosidase</keyword>
<dbReference type="PANTHER" id="PTHR34142">
    <property type="entry name" value="ENDO-BETA-1,4-GLUCANASE A"/>
    <property type="match status" value="1"/>
</dbReference>
<comment type="similarity">
    <text evidence="2 10">Belongs to the glycosyl hydrolase 5 (cellulase A) family.</text>
</comment>
<accession>A0A0D2NC60</accession>
<evidence type="ECO:0000256" key="9">
    <source>
        <dbReference type="ARBA" id="ARBA00023326"/>
    </source>
</evidence>
<gene>
    <name evidence="13" type="ORF">HYPSUDRAFT_206869</name>
</gene>
<dbReference type="EC" id="3.2.1.4" evidence="3"/>
<evidence type="ECO:0000256" key="7">
    <source>
        <dbReference type="ARBA" id="ARBA00023277"/>
    </source>
</evidence>
<dbReference type="OMA" id="THANCTT"/>
<keyword evidence="5 10" id="KW-0378">Hydrolase</keyword>
<keyword evidence="6" id="KW-0136">Cellulose degradation</keyword>
<evidence type="ECO:0000256" key="4">
    <source>
        <dbReference type="ARBA" id="ARBA00022729"/>
    </source>
</evidence>
<dbReference type="Gene3D" id="3.20.20.80">
    <property type="entry name" value="Glycosidases"/>
    <property type="match status" value="1"/>
</dbReference>
<dbReference type="PROSITE" id="PS00659">
    <property type="entry name" value="GLYCOSYL_HYDROL_F5"/>
    <property type="match status" value="1"/>
</dbReference>
<dbReference type="SUPFAM" id="SSF51445">
    <property type="entry name" value="(Trans)glycosidases"/>
    <property type="match status" value="1"/>
</dbReference>
<dbReference type="Proteomes" id="UP000054270">
    <property type="component" value="Unassembled WGS sequence"/>
</dbReference>
<dbReference type="InterPro" id="IPR017853">
    <property type="entry name" value="GH"/>
</dbReference>
<evidence type="ECO:0000256" key="1">
    <source>
        <dbReference type="ARBA" id="ARBA00000966"/>
    </source>
</evidence>
<evidence type="ECO:0000259" key="12">
    <source>
        <dbReference type="Pfam" id="PF00150"/>
    </source>
</evidence>
<dbReference type="AlphaFoldDB" id="A0A0D2NC60"/>
<evidence type="ECO:0000256" key="2">
    <source>
        <dbReference type="ARBA" id="ARBA00005641"/>
    </source>
</evidence>
<dbReference type="InterPro" id="IPR001547">
    <property type="entry name" value="Glyco_hydro_5"/>
</dbReference>
<dbReference type="EMBL" id="KN817617">
    <property type="protein sequence ID" value="KJA16684.1"/>
    <property type="molecule type" value="Genomic_DNA"/>
</dbReference>
<feature type="domain" description="Glycoside hydrolase family 5" evidence="12">
    <location>
        <begin position="68"/>
        <end position="331"/>
    </location>
</feature>
<dbReference type="PANTHER" id="PTHR34142:SF5">
    <property type="entry name" value="CBM1 DOMAIN-CONTAINING PROTEIN"/>
    <property type="match status" value="1"/>
</dbReference>
<dbReference type="OrthoDB" id="5823761at2759"/>
<evidence type="ECO:0000256" key="6">
    <source>
        <dbReference type="ARBA" id="ARBA00023001"/>
    </source>
</evidence>
<reference evidence="14" key="1">
    <citation type="submission" date="2014-04" db="EMBL/GenBank/DDBJ databases">
        <title>Evolutionary Origins and Diversification of the Mycorrhizal Mutualists.</title>
        <authorList>
            <consortium name="DOE Joint Genome Institute"/>
            <consortium name="Mycorrhizal Genomics Consortium"/>
            <person name="Kohler A."/>
            <person name="Kuo A."/>
            <person name="Nagy L.G."/>
            <person name="Floudas D."/>
            <person name="Copeland A."/>
            <person name="Barry K.W."/>
            <person name="Cichocki N."/>
            <person name="Veneault-Fourrey C."/>
            <person name="LaButti K."/>
            <person name="Lindquist E.A."/>
            <person name="Lipzen A."/>
            <person name="Lundell T."/>
            <person name="Morin E."/>
            <person name="Murat C."/>
            <person name="Riley R."/>
            <person name="Ohm R."/>
            <person name="Sun H."/>
            <person name="Tunlid A."/>
            <person name="Henrissat B."/>
            <person name="Grigoriev I.V."/>
            <person name="Hibbett D.S."/>
            <person name="Martin F."/>
        </authorList>
    </citation>
    <scope>NUCLEOTIDE SEQUENCE [LARGE SCALE GENOMIC DNA]</scope>
    <source>
        <strain evidence="14">FD-334 SS-4</strain>
    </source>
</reference>
<protein>
    <recommendedName>
        <fullName evidence="3">cellulase</fullName>
        <ecNumber evidence="3">3.2.1.4</ecNumber>
    </recommendedName>
</protein>
<evidence type="ECO:0000313" key="14">
    <source>
        <dbReference type="Proteomes" id="UP000054270"/>
    </source>
</evidence>
<feature type="chain" id="PRO_5002265344" description="cellulase" evidence="11">
    <location>
        <begin position="19"/>
        <end position="374"/>
    </location>
</feature>
<dbReference type="GO" id="GO:0008810">
    <property type="term" value="F:cellulase activity"/>
    <property type="evidence" value="ECO:0007669"/>
    <property type="project" value="UniProtKB-EC"/>
</dbReference>
<evidence type="ECO:0000256" key="11">
    <source>
        <dbReference type="SAM" id="SignalP"/>
    </source>
</evidence>
<proteinExistence type="inferred from homology"/>
<name>A0A0D2NC60_HYPSF</name>
<evidence type="ECO:0000256" key="3">
    <source>
        <dbReference type="ARBA" id="ARBA00012601"/>
    </source>
</evidence>
<evidence type="ECO:0000313" key="13">
    <source>
        <dbReference type="EMBL" id="KJA16684.1"/>
    </source>
</evidence>
<evidence type="ECO:0000256" key="10">
    <source>
        <dbReference type="RuleBase" id="RU361153"/>
    </source>
</evidence>
<sequence>MFSIVIGALFGLVAFSTATPASDSGAVQNCKKTLPPPSSAGKLSHTGINIAGFDFGCGTDGTCKAAAAWPPLTQFYGNDGAGQIKHFVKNDRFNTFRLPVGWQFLTNNLKSGVLSSANFAKYDALVQTCLGTGSYCIIDIHNYARFNGMIIGQGGPSDTTFARLWSNIASHYKSQSKLIFGIMNEPHDIPNINIWAKSVQKAVTAIRSAGALDQMILLPGNNWTSAAAFVSGGSASALHKIVNLDGSKDNLVFDVHQYLDSDRSGTHSECVTNNIEEAWRPLTQWLRCNGRRALNSETGGGNTASCATFLCQQIAFQARNSDVILGYVGWAAGNFGTKYVLSEVPTTNGTVWTDTTLVRRCLSPKSGSQRGPIS</sequence>
<dbReference type="GO" id="GO:0030245">
    <property type="term" value="P:cellulose catabolic process"/>
    <property type="evidence" value="ECO:0007669"/>
    <property type="project" value="UniProtKB-KW"/>
</dbReference>